<reference evidence="3 4" key="1">
    <citation type="submission" date="2016-02" db="EMBL/GenBank/DDBJ databases">
        <authorList>
            <person name="Wen L."/>
            <person name="He K."/>
            <person name="Yang H."/>
        </authorList>
    </citation>
    <scope>NUCLEOTIDE SEQUENCE [LARGE SCALE GENOMIC DNA]</scope>
    <source>
        <strain evidence="3 4">CV58</strain>
    </source>
</reference>
<organism evidence="3 4">
    <name type="scientific">Ventosimonas gracilis</name>
    <dbReference type="NCBI Taxonomy" id="1680762"/>
    <lineage>
        <taxon>Bacteria</taxon>
        <taxon>Pseudomonadati</taxon>
        <taxon>Pseudomonadota</taxon>
        <taxon>Gammaproteobacteria</taxon>
        <taxon>Pseudomonadales</taxon>
        <taxon>Ventosimonadaceae</taxon>
        <taxon>Ventosimonas</taxon>
    </lineage>
</organism>
<dbReference type="EMBL" id="LSZO01000058">
    <property type="protein sequence ID" value="KXU38977.1"/>
    <property type="molecule type" value="Genomic_DNA"/>
</dbReference>
<evidence type="ECO:0000259" key="2">
    <source>
        <dbReference type="Pfam" id="PF14467"/>
    </source>
</evidence>
<dbReference type="Pfam" id="PF14467">
    <property type="entry name" value="DUF4426"/>
    <property type="match status" value="1"/>
</dbReference>
<evidence type="ECO:0000256" key="1">
    <source>
        <dbReference type="SAM" id="SignalP"/>
    </source>
</evidence>
<dbReference type="Gene3D" id="2.60.40.3340">
    <property type="entry name" value="Domain of unknown function DUF4426"/>
    <property type="match status" value="1"/>
</dbReference>
<gene>
    <name evidence="3" type="ORF">AXE65_11080</name>
</gene>
<evidence type="ECO:0000313" key="3">
    <source>
        <dbReference type="EMBL" id="KXU38977.1"/>
    </source>
</evidence>
<dbReference type="InterPro" id="IPR025218">
    <property type="entry name" value="DUF4426"/>
</dbReference>
<feature type="chain" id="PRO_5007299495" description="DUF4426 domain-containing protein" evidence="1">
    <location>
        <begin position="19"/>
        <end position="138"/>
    </location>
</feature>
<proteinExistence type="predicted"/>
<dbReference type="AlphaFoldDB" id="A0A139SWJ2"/>
<feature type="domain" description="DUF4426" evidence="2">
    <location>
        <begin position="24"/>
        <end position="136"/>
    </location>
</feature>
<dbReference type="RefSeq" id="WP_068387910.1">
    <property type="nucleotide sequence ID" value="NZ_LSZO01000058.1"/>
</dbReference>
<sequence length="138" mass="15506">MRHLLLFCLLLLSFTALAERKVNLAGLEVHYNVFNASYLQKNIAEAAGIMHSSQQAVVNITVLKGGTPTAVTIKGELRDLLGKKTALAFRENHYQGGVYYLAQFPIFQREILRFFIELQETGGAVQRFDFTQEIFPGV</sequence>
<dbReference type="Proteomes" id="UP000072660">
    <property type="component" value="Unassembled WGS sequence"/>
</dbReference>
<feature type="signal peptide" evidence="1">
    <location>
        <begin position="1"/>
        <end position="18"/>
    </location>
</feature>
<protein>
    <recommendedName>
        <fullName evidence="2">DUF4426 domain-containing protein</fullName>
    </recommendedName>
</protein>
<name>A0A139SWJ2_9GAMM</name>
<keyword evidence="4" id="KW-1185">Reference proteome</keyword>
<comment type="caution">
    <text evidence="3">The sequence shown here is derived from an EMBL/GenBank/DDBJ whole genome shotgun (WGS) entry which is preliminary data.</text>
</comment>
<accession>A0A139SWJ2</accession>
<keyword evidence="1" id="KW-0732">Signal</keyword>
<evidence type="ECO:0000313" key="4">
    <source>
        <dbReference type="Proteomes" id="UP000072660"/>
    </source>
</evidence>
<dbReference type="OrthoDB" id="8563353at2"/>